<feature type="domain" description="HTH tetR-type" evidence="5">
    <location>
        <begin position="11"/>
        <end position="71"/>
    </location>
</feature>
<evidence type="ECO:0000256" key="3">
    <source>
        <dbReference type="ARBA" id="ARBA00023163"/>
    </source>
</evidence>
<name>A0A5C8HX80_9MICO</name>
<dbReference type="PANTHER" id="PTHR30055:SF234">
    <property type="entry name" value="HTH-TYPE TRANSCRIPTIONAL REGULATOR BETI"/>
    <property type="match status" value="1"/>
</dbReference>
<dbReference type="OrthoDB" id="7505659at2"/>
<keyword evidence="1" id="KW-0805">Transcription regulation</keyword>
<dbReference type="AlphaFoldDB" id="A0A5C8HX80"/>
<dbReference type="InterPro" id="IPR009057">
    <property type="entry name" value="Homeodomain-like_sf"/>
</dbReference>
<evidence type="ECO:0000313" key="7">
    <source>
        <dbReference type="Proteomes" id="UP000321034"/>
    </source>
</evidence>
<dbReference type="Proteomes" id="UP000321034">
    <property type="component" value="Unassembled WGS sequence"/>
</dbReference>
<proteinExistence type="predicted"/>
<keyword evidence="7" id="KW-1185">Reference proteome</keyword>
<organism evidence="6 7">
    <name type="scientific">Microbacterium hatanonis</name>
    <dbReference type="NCBI Taxonomy" id="404366"/>
    <lineage>
        <taxon>Bacteria</taxon>
        <taxon>Bacillati</taxon>
        <taxon>Actinomycetota</taxon>
        <taxon>Actinomycetes</taxon>
        <taxon>Micrococcales</taxon>
        <taxon>Microbacteriaceae</taxon>
        <taxon>Microbacterium</taxon>
    </lineage>
</organism>
<gene>
    <name evidence="6" type="ORF">FVP77_12155</name>
</gene>
<dbReference type="SUPFAM" id="SSF46689">
    <property type="entry name" value="Homeodomain-like"/>
    <property type="match status" value="1"/>
</dbReference>
<accession>A0A5C8HX80</accession>
<dbReference type="PROSITE" id="PS50977">
    <property type="entry name" value="HTH_TETR_2"/>
    <property type="match status" value="1"/>
</dbReference>
<dbReference type="EMBL" id="VRSV01000002">
    <property type="protein sequence ID" value="TXK10488.1"/>
    <property type="molecule type" value="Genomic_DNA"/>
</dbReference>
<keyword evidence="3" id="KW-0804">Transcription</keyword>
<dbReference type="SUPFAM" id="SSF48498">
    <property type="entry name" value="Tetracyclin repressor-like, C-terminal domain"/>
    <property type="match status" value="1"/>
</dbReference>
<dbReference type="Pfam" id="PF00440">
    <property type="entry name" value="TetR_N"/>
    <property type="match status" value="1"/>
</dbReference>
<dbReference type="RefSeq" id="WP_147894859.1">
    <property type="nucleotide sequence ID" value="NZ_BAAANR010000001.1"/>
</dbReference>
<reference evidence="6 7" key="1">
    <citation type="submission" date="2019-08" db="EMBL/GenBank/DDBJ databases">
        <authorList>
            <person name="Dong K."/>
        </authorList>
    </citation>
    <scope>NUCLEOTIDE SEQUENCE [LARGE SCALE GENOMIC DNA]</scope>
    <source>
        <strain evidence="6 7">JCM14558</strain>
    </source>
</reference>
<evidence type="ECO:0000256" key="2">
    <source>
        <dbReference type="ARBA" id="ARBA00023125"/>
    </source>
</evidence>
<keyword evidence="2 4" id="KW-0238">DNA-binding</keyword>
<dbReference type="Gene3D" id="1.10.357.10">
    <property type="entry name" value="Tetracycline Repressor, domain 2"/>
    <property type="match status" value="1"/>
</dbReference>
<dbReference type="PANTHER" id="PTHR30055">
    <property type="entry name" value="HTH-TYPE TRANSCRIPTIONAL REGULATOR RUTR"/>
    <property type="match status" value="1"/>
</dbReference>
<evidence type="ECO:0000313" key="6">
    <source>
        <dbReference type="EMBL" id="TXK10488.1"/>
    </source>
</evidence>
<protein>
    <submittedName>
        <fullName evidence="6">TetR/AcrR family transcriptional regulator</fullName>
    </submittedName>
</protein>
<sequence length="197" mass="21180">MSRPGTHATTPARREQIVRAALASFAQHGFERASLRDIAGRADMTHAALLRHFSGKDELLLAALALSDADDEQMAARIAASDLPPRQILGAVLEEEFARPDYQRSLLLLTVAATDPDHPAHTYFVGRRERLRTRFTTTLLAGDGDGTALTADERVTLVLAMIDGLRIQTLLDPERASIGLLDAFMGLIGAGDAPSAA</sequence>
<comment type="caution">
    <text evidence="6">The sequence shown here is derived from an EMBL/GenBank/DDBJ whole genome shotgun (WGS) entry which is preliminary data.</text>
</comment>
<dbReference type="PRINTS" id="PR00455">
    <property type="entry name" value="HTHTETR"/>
</dbReference>
<evidence type="ECO:0000259" key="5">
    <source>
        <dbReference type="PROSITE" id="PS50977"/>
    </source>
</evidence>
<feature type="DNA-binding region" description="H-T-H motif" evidence="4">
    <location>
        <begin position="34"/>
        <end position="53"/>
    </location>
</feature>
<dbReference type="InterPro" id="IPR036271">
    <property type="entry name" value="Tet_transcr_reg_TetR-rel_C_sf"/>
</dbReference>
<dbReference type="InterPro" id="IPR001647">
    <property type="entry name" value="HTH_TetR"/>
</dbReference>
<evidence type="ECO:0000256" key="1">
    <source>
        <dbReference type="ARBA" id="ARBA00023015"/>
    </source>
</evidence>
<dbReference type="GO" id="GO:0000976">
    <property type="term" value="F:transcription cis-regulatory region binding"/>
    <property type="evidence" value="ECO:0007669"/>
    <property type="project" value="TreeGrafter"/>
</dbReference>
<evidence type="ECO:0000256" key="4">
    <source>
        <dbReference type="PROSITE-ProRule" id="PRU00335"/>
    </source>
</evidence>
<dbReference type="InterPro" id="IPR050109">
    <property type="entry name" value="HTH-type_TetR-like_transc_reg"/>
</dbReference>
<dbReference type="GO" id="GO:0003700">
    <property type="term" value="F:DNA-binding transcription factor activity"/>
    <property type="evidence" value="ECO:0007669"/>
    <property type="project" value="TreeGrafter"/>
</dbReference>